<reference evidence="1 2" key="2">
    <citation type="journal article" date="2012" name="Int. J. Syst. Evol. Microbiol.">
        <title>Magnetococcus marinus gen. nov., sp. nov., a marine, magnetotactic bacterium that represents a novel lineage (Magnetococcaceae fam. nov.; Magnetococcales ord. nov.) at the base of the Alphaproteobacteria.</title>
        <authorList>
            <person name="Bazylinski D.A."/>
            <person name="Williams T.J."/>
            <person name="Lefevre C.T."/>
            <person name="Berg R.J."/>
            <person name="Zhang C.L."/>
            <person name="Bowser S.S."/>
            <person name="Dean A.J."/>
            <person name="Beveridge T.J."/>
        </authorList>
    </citation>
    <scope>NUCLEOTIDE SEQUENCE [LARGE SCALE GENOMIC DNA]</scope>
    <source>
        <strain evidence="2">ATCC BAA-1437 / JCM 17883 / MC-1</strain>
    </source>
</reference>
<dbReference type="STRING" id="156889.Mmc1_3082"/>
<dbReference type="HOGENOM" id="CLU_2494177_0_0_5"/>
<sequence length="86" mass="9304">MPPCFTKGKGGVATGWGLSWDAVACAGRVAVGEKDAKLVVKIDYRAKVKREDRVVHQVVNTVRTATMVDTQALQDDGRFDLVEGTL</sequence>
<dbReference type="Proteomes" id="UP000002586">
    <property type="component" value="Chromosome"/>
</dbReference>
<proteinExistence type="predicted"/>
<dbReference type="AlphaFoldDB" id="A0LC80"/>
<accession>A0LC80</accession>
<organism evidence="1 2">
    <name type="scientific">Magnetococcus marinus (strain ATCC BAA-1437 / JCM 17883 / MC-1)</name>
    <dbReference type="NCBI Taxonomy" id="156889"/>
    <lineage>
        <taxon>Bacteria</taxon>
        <taxon>Pseudomonadati</taxon>
        <taxon>Pseudomonadota</taxon>
        <taxon>Magnetococcia</taxon>
        <taxon>Magnetococcales</taxon>
        <taxon>Magnetococcaceae</taxon>
        <taxon>Magnetococcus</taxon>
    </lineage>
</organism>
<evidence type="ECO:0000313" key="1">
    <source>
        <dbReference type="EMBL" id="ABK45573.1"/>
    </source>
</evidence>
<reference evidence="2" key="1">
    <citation type="journal article" date="2009" name="Appl. Environ. Microbiol.">
        <title>Complete genome sequence of the chemolithoautotrophic marine magnetotactic coccus strain MC-1.</title>
        <authorList>
            <person name="Schubbe S."/>
            <person name="Williams T.J."/>
            <person name="Xie G."/>
            <person name="Kiss H.E."/>
            <person name="Brettin T.S."/>
            <person name="Martinez D."/>
            <person name="Ross C.A."/>
            <person name="Schuler D."/>
            <person name="Cox B.L."/>
            <person name="Nealson K.H."/>
            <person name="Bazylinski D.A."/>
        </authorList>
    </citation>
    <scope>NUCLEOTIDE SEQUENCE [LARGE SCALE GENOMIC DNA]</scope>
    <source>
        <strain evidence="2">ATCC BAA-1437 / JCM 17883 / MC-1</strain>
    </source>
</reference>
<evidence type="ECO:0000313" key="2">
    <source>
        <dbReference type="Proteomes" id="UP000002586"/>
    </source>
</evidence>
<dbReference type="KEGG" id="mgm:Mmc1_3082"/>
<keyword evidence="2" id="KW-1185">Reference proteome</keyword>
<protein>
    <submittedName>
        <fullName evidence="1">Uncharacterized protein</fullName>
    </submittedName>
</protein>
<name>A0LC80_MAGMM</name>
<gene>
    <name evidence="1" type="ordered locus">Mmc1_3082</name>
</gene>
<dbReference type="EMBL" id="CP000471">
    <property type="protein sequence ID" value="ABK45573.1"/>
    <property type="molecule type" value="Genomic_DNA"/>
</dbReference>